<keyword evidence="2" id="KW-1185">Reference proteome</keyword>
<name>A0ABQ5AKZ9_9ASTR</name>
<protein>
    <submittedName>
        <fullName evidence="1">Uncharacterized protein</fullName>
    </submittedName>
</protein>
<reference evidence="1" key="2">
    <citation type="submission" date="2022-01" db="EMBL/GenBank/DDBJ databases">
        <authorList>
            <person name="Yamashiro T."/>
            <person name="Shiraishi A."/>
            <person name="Satake H."/>
            <person name="Nakayama K."/>
        </authorList>
    </citation>
    <scope>NUCLEOTIDE SEQUENCE</scope>
</reference>
<gene>
    <name evidence="1" type="ORF">Tco_0824192</name>
</gene>
<accession>A0ABQ5AKZ9</accession>
<dbReference type="EMBL" id="BQNB010012391">
    <property type="protein sequence ID" value="GJT03023.1"/>
    <property type="molecule type" value="Genomic_DNA"/>
</dbReference>
<organism evidence="1 2">
    <name type="scientific">Tanacetum coccineum</name>
    <dbReference type="NCBI Taxonomy" id="301880"/>
    <lineage>
        <taxon>Eukaryota</taxon>
        <taxon>Viridiplantae</taxon>
        <taxon>Streptophyta</taxon>
        <taxon>Embryophyta</taxon>
        <taxon>Tracheophyta</taxon>
        <taxon>Spermatophyta</taxon>
        <taxon>Magnoliopsida</taxon>
        <taxon>eudicotyledons</taxon>
        <taxon>Gunneridae</taxon>
        <taxon>Pentapetalae</taxon>
        <taxon>asterids</taxon>
        <taxon>campanulids</taxon>
        <taxon>Asterales</taxon>
        <taxon>Asteraceae</taxon>
        <taxon>Asteroideae</taxon>
        <taxon>Anthemideae</taxon>
        <taxon>Anthemidinae</taxon>
        <taxon>Tanacetum</taxon>
    </lineage>
</organism>
<comment type="caution">
    <text evidence="1">The sequence shown here is derived from an EMBL/GenBank/DDBJ whole genome shotgun (WGS) entry which is preliminary data.</text>
</comment>
<evidence type="ECO:0000313" key="1">
    <source>
        <dbReference type="EMBL" id="GJT03023.1"/>
    </source>
</evidence>
<proteinExistence type="predicted"/>
<reference evidence="1" key="1">
    <citation type="journal article" date="2022" name="Int. J. Mol. Sci.">
        <title>Draft Genome of Tanacetum Coccineum: Genomic Comparison of Closely Related Tanacetum-Family Plants.</title>
        <authorList>
            <person name="Yamashiro T."/>
            <person name="Shiraishi A."/>
            <person name="Nakayama K."/>
            <person name="Satake H."/>
        </authorList>
    </citation>
    <scope>NUCLEOTIDE SEQUENCE</scope>
</reference>
<evidence type="ECO:0000313" key="2">
    <source>
        <dbReference type="Proteomes" id="UP001151760"/>
    </source>
</evidence>
<sequence length="85" mass="9659">MKKAVRCAILGSPSNWHLPEDSSTSIKDKKNTDDGAIDELHKFSVGTLDDAFGMFLMIALKGIEWWYFEEDLLEPNVTRQNAEEL</sequence>
<dbReference type="Proteomes" id="UP001151760">
    <property type="component" value="Unassembled WGS sequence"/>
</dbReference>